<dbReference type="EMBL" id="KF835987">
    <property type="protein sequence ID" value="AHY24999.1"/>
    <property type="molecule type" value="Genomic_DNA"/>
</dbReference>
<proteinExistence type="predicted"/>
<dbReference type="GeneID" id="26637930"/>
<evidence type="ECO:0008006" key="3">
    <source>
        <dbReference type="Google" id="ProtNLM"/>
    </source>
</evidence>
<protein>
    <recommendedName>
        <fullName evidence="3">ADP-ribosyl transferase</fullName>
    </recommendedName>
</protein>
<dbReference type="RefSeq" id="YP_009211458.1">
    <property type="nucleotide sequence ID" value="NC_028940.1"/>
</dbReference>
<organism evidence="1 2">
    <name type="scientific">Pectobacterium bacteriophage PM2</name>
    <dbReference type="NCBI Taxonomy" id="1429794"/>
    <lineage>
        <taxon>Viruses</taxon>
        <taxon>Duplodnaviria</taxon>
        <taxon>Heunggongvirae</taxon>
        <taxon>Uroviricota</taxon>
        <taxon>Caudoviricetes</taxon>
        <taxon>Pantevenvirales</taxon>
        <taxon>Straboviridae</taxon>
        <taxon>Tevenvirinae</taxon>
        <taxon>Mosugukvirus</taxon>
        <taxon>Mosugukvirus pm2</taxon>
    </lineage>
</organism>
<sequence>MATIDCKAEYKVFYHGSSSNANIMNILCPPSETGVISEVGRKKNLSRVFFTEDIGLAKIYAGRASRSYGGEPRLYRVIAPVDVVCLSDVKGATVYHAEWAFCEEI</sequence>
<gene>
    <name evidence="1" type="ORF">PM2_037</name>
</gene>
<evidence type="ECO:0000313" key="2">
    <source>
        <dbReference type="Proteomes" id="UP000030739"/>
    </source>
</evidence>
<dbReference type="OrthoDB" id="15374at10239"/>
<dbReference type="Proteomes" id="UP000030739">
    <property type="component" value="Segment"/>
</dbReference>
<reference evidence="1 2" key="1">
    <citation type="journal article" date="2015" name="Plant Pathol. J.">
        <title>Isolation and Genomic Characterization of the T4-Like Bacteriophage PM2 Infecting Pectobacterium carotovorum subsp. carotovorum.</title>
        <authorList>
            <person name="Lim J.A."/>
            <person name="Lee D.H."/>
            <person name="Heu S."/>
        </authorList>
    </citation>
    <scope>NUCLEOTIDE SEQUENCE [LARGE SCALE GENOMIC DNA]</scope>
</reference>
<dbReference type="KEGG" id="vg:26637930"/>
<name>A0A0A0PZE5_9CAUD</name>
<accession>A0A0A0PZE5</accession>
<evidence type="ECO:0000313" key="1">
    <source>
        <dbReference type="EMBL" id="AHY24999.1"/>
    </source>
</evidence>
<keyword evidence="2" id="KW-1185">Reference proteome</keyword>